<comment type="caution">
    <text evidence="1">The sequence shown here is derived from an EMBL/GenBank/DDBJ whole genome shotgun (WGS) entry which is preliminary data.</text>
</comment>
<organism evidence="1 2">
    <name type="scientific">Meganyctiphanes norvegica</name>
    <name type="common">Northern krill</name>
    <name type="synonym">Thysanopoda norvegica</name>
    <dbReference type="NCBI Taxonomy" id="48144"/>
    <lineage>
        <taxon>Eukaryota</taxon>
        <taxon>Metazoa</taxon>
        <taxon>Ecdysozoa</taxon>
        <taxon>Arthropoda</taxon>
        <taxon>Crustacea</taxon>
        <taxon>Multicrustacea</taxon>
        <taxon>Malacostraca</taxon>
        <taxon>Eumalacostraca</taxon>
        <taxon>Eucarida</taxon>
        <taxon>Euphausiacea</taxon>
        <taxon>Euphausiidae</taxon>
        <taxon>Meganyctiphanes</taxon>
    </lineage>
</organism>
<proteinExistence type="predicted"/>
<sequence>AFVYFLDHVLNLSALLEDSTQFPNLGESTTPLNQSSPPQHCNSSAVGSSVSEMCTEMDSLDLCEPSLDSGFEPSINNRSFEGLEVGVEIPPAVSSELWSSASSSAALSESPPNDMWGSAWSCVSSHSGAFSPSEEPPTWLGMWGALQSAPLSPLTAAHQKASVSLPVSPSKHMIMGSTPSIFHPMDISRGLQLPSISDLCRPL</sequence>
<protein>
    <submittedName>
        <fullName evidence="1">Uncharacterized protein</fullName>
    </submittedName>
</protein>
<reference evidence="1 2" key="1">
    <citation type="submission" date="2024-05" db="EMBL/GenBank/DDBJ databases">
        <authorList>
            <person name="Wallberg A."/>
        </authorList>
    </citation>
    <scope>NUCLEOTIDE SEQUENCE [LARGE SCALE GENOMIC DNA]</scope>
</reference>
<evidence type="ECO:0000313" key="2">
    <source>
        <dbReference type="Proteomes" id="UP001497623"/>
    </source>
</evidence>
<keyword evidence="2" id="KW-1185">Reference proteome</keyword>
<accession>A0AAV2PZ10</accession>
<gene>
    <name evidence="1" type="ORF">MNOR_LOCUS6387</name>
</gene>
<evidence type="ECO:0000313" key="1">
    <source>
        <dbReference type="EMBL" id="CAL4067311.1"/>
    </source>
</evidence>
<dbReference type="AlphaFoldDB" id="A0AAV2PZ10"/>
<feature type="non-terminal residue" evidence="1">
    <location>
        <position position="1"/>
    </location>
</feature>
<dbReference type="Proteomes" id="UP001497623">
    <property type="component" value="Unassembled WGS sequence"/>
</dbReference>
<name>A0AAV2PZ10_MEGNR</name>
<dbReference type="EMBL" id="CAXKWB010002635">
    <property type="protein sequence ID" value="CAL4067311.1"/>
    <property type="molecule type" value="Genomic_DNA"/>
</dbReference>